<dbReference type="EMBL" id="CAUYUJ010014218">
    <property type="protein sequence ID" value="CAK0838383.1"/>
    <property type="molecule type" value="Genomic_DNA"/>
</dbReference>
<feature type="domain" description="OBG-type G" evidence="3">
    <location>
        <begin position="1261"/>
        <end position="1414"/>
    </location>
</feature>
<feature type="region of interest" description="Disordered" evidence="2">
    <location>
        <begin position="929"/>
        <end position="965"/>
    </location>
</feature>
<comment type="caution">
    <text evidence="4">The sequence shown here is derived from an EMBL/GenBank/DDBJ whole genome shotgun (WGS) entry which is preliminary data.</text>
</comment>
<dbReference type="Gene3D" id="3.40.50.300">
    <property type="entry name" value="P-loop containing nucleotide triphosphate hydrolases"/>
    <property type="match status" value="1"/>
</dbReference>
<dbReference type="InterPro" id="IPR010674">
    <property type="entry name" value="NOG1_Rossman_fold_dom"/>
</dbReference>
<evidence type="ECO:0000259" key="3">
    <source>
        <dbReference type="PROSITE" id="PS51710"/>
    </source>
</evidence>
<proteinExistence type="predicted"/>
<evidence type="ECO:0000313" key="5">
    <source>
        <dbReference type="Proteomes" id="UP001189429"/>
    </source>
</evidence>
<organism evidence="4 5">
    <name type="scientific">Prorocentrum cordatum</name>
    <dbReference type="NCBI Taxonomy" id="2364126"/>
    <lineage>
        <taxon>Eukaryota</taxon>
        <taxon>Sar</taxon>
        <taxon>Alveolata</taxon>
        <taxon>Dinophyceae</taxon>
        <taxon>Prorocentrales</taxon>
        <taxon>Prorocentraceae</taxon>
        <taxon>Prorocentrum</taxon>
    </lineage>
</organism>
<reference evidence="4" key="1">
    <citation type="submission" date="2023-10" db="EMBL/GenBank/DDBJ databases">
        <authorList>
            <person name="Chen Y."/>
            <person name="Shah S."/>
            <person name="Dougan E. K."/>
            <person name="Thang M."/>
            <person name="Chan C."/>
        </authorList>
    </citation>
    <scope>NUCLEOTIDE SEQUENCE [LARGE SCALE GENOMIC DNA]</scope>
</reference>
<gene>
    <name evidence="4" type="ORF">PCOR1329_LOCUS34337</name>
</gene>
<dbReference type="SUPFAM" id="SSF52540">
    <property type="entry name" value="P-loop containing nucleoside triphosphate hydrolases"/>
    <property type="match status" value="1"/>
</dbReference>
<evidence type="ECO:0000256" key="1">
    <source>
        <dbReference type="ARBA" id="ARBA00022741"/>
    </source>
</evidence>
<keyword evidence="5" id="KW-1185">Reference proteome</keyword>
<dbReference type="Proteomes" id="UP001189429">
    <property type="component" value="Unassembled WGS sequence"/>
</dbReference>
<dbReference type="InterPro" id="IPR027417">
    <property type="entry name" value="P-loop_NTPase"/>
</dbReference>
<dbReference type="Pfam" id="PF06858">
    <property type="entry name" value="NOG1"/>
    <property type="match status" value="1"/>
</dbReference>
<keyword evidence="1" id="KW-0547">Nucleotide-binding</keyword>
<accession>A0ABN9T0D8</accession>
<feature type="non-terminal residue" evidence="4">
    <location>
        <position position="1470"/>
    </location>
</feature>
<dbReference type="PANTHER" id="PTHR45759">
    <property type="entry name" value="NUCLEOLAR GTP-BINDING PROTEIN 1"/>
    <property type="match status" value="1"/>
</dbReference>
<dbReference type="CDD" id="cd01897">
    <property type="entry name" value="NOG"/>
    <property type="match status" value="1"/>
</dbReference>
<feature type="region of interest" description="Disordered" evidence="2">
    <location>
        <begin position="356"/>
        <end position="376"/>
    </location>
</feature>
<feature type="compositionally biased region" description="Basic and acidic residues" evidence="2">
    <location>
        <begin position="934"/>
        <end position="947"/>
    </location>
</feature>
<feature type="region of interest" description="Disordered" evidence="2">
    <location>
        <begin position="770"/>
        <end position="798"/>
    </location>
</feature>
<protein>
    <recommendedName>
        <fullName evidence="3">OBG-type G domain-containing protein</fullName>
    </recommendedName>
</protein>
<feature type="compositionally biased region" description="Basic residues" evidence="2">
    <location>
        <begin position="949"/>
        <end position="961"/>
    </location>
</feature>
<dbReference type="InterPro" id="IPR031167">
    <property type="entry name" value="G_OBG"/>
</dbReference>
<evidence type="ECO:0000313" key="4">
    <source>
        <dbReference type="EMBL" id="CAK0838383.1"/>
    </source>
</evidence>
<name>A0ABN9T0D8_9DINO</name>
<sequence length="1470" mass="156833">MGYPVGYAIVDAGSAGCMGGANPIAHLQQQVLATIESDEIKYDENVEIIFTYANKTKGKSLGAAGVPHPLAMKARGDCLWFALVPTASPTLLGLDCLKAAEADVTHDGFLVRSDGHREKLMALPIGRWGLPLLWRQLRRELQVEFPDRATILTFAATPSTTFPNNTDATALSLCTIPVNELFRDKEFTGDLNEDLCKAGDIQGGLDKDLDWAREFKGAPNVNLDPALKPKRRCPLETSIQALAPCEACLDDPIWLAIESSAEEGCPLSTPPPAAASFGPVGPASAPSAATPGTAREYFASACEQSVGQPAYANKRVDFSQLGPDWEIADPTAAEVYNRWKAQGRVGCVGPSKPMAATSRAAADTSATPATADATSSSKEMKGGIQCIGDSLSASFATLRDLAAMDVLSLGVQGVYGIMKEVIANGGLVYGGNRVTGFDLATEAGYQRPRFADYESSGARGQQAKVTDACSPTLIQWVTRWLAPNSEAGEVPGPGGSLLLGRRAFAAEFIEIPEVGKQQVGGAARALRELHSQWGHPAAGALQALLHQRVPPWWVLRLAGKLGCSACDRCQKRQARPIAAGKLAEPMEVIQIDGFGWAHPVAGVGVRSSPMTGEGNGEALANVRSVIPSGGNAGNAAADETWGVIANDRCRHFGEPIQIRSGREGNCGPRDLQDRATNASTAWDPEPAGARWATRRVEAAVGIVEEAGGCANSLPGSDLSCQGDLELGYARATKAHSEMLNRNGVGPDAILGGRAIRPLGSALRGAARQLEAKSRSGSPAEASVRRRAQAGPSKGPRATRSFDWPDVLGAVLAGVFERGEVVFAWRGPGAECRARAHGLQGCIGPAVFLSHLRDPEDGRHCEFVLLVYRGRALTATPQQQRAASEAEATFREMGVDAARCPSSPSLWPTSCAPSRTCEGRGHRQGQIPACWPSASRHEAPSLHQDTMRFPRLRPAGRPKPRQGPRQLLPTCLRNRYLASGPLAAGASSWGPAAWAAAALRENSEGKLRDVGSRLRERLCEANVWGALSCLASEITERAPRETGGTPVGARWFLTVESDGAAKTRMSVAGWVPMEWGPRLWVLCDGHKIAGISLARVDGMAVGVDEDSVYANQRLNGLKGSRNGGDDGAIQQFFQKAAKKVTKIEGWQKPLKGMLEDELAPAGKTACRAASGGPQYLASQAMSFVAAGTSIAASYLNGAINATFQKISEIVRNAREVQSGNMAVEAAICLRSSCLEILIGQVNLRAAPSKLQKTTATIVMDCKVDVQPYAFTTKSLFVGHLDHNYVRWQVIDTPGILDHPLEDRNTIEMTAITALAHLPAAVLFFVDVSEMCGYPIPIQVALFHSIKPLFRNRPLLICLNKTDLKKLSELSEEDRKLIESMKDVDTDGGNVQFFETSCVTREGVDAARGKACDMLLEKRVGQKLKQGKADTLRNRLHITGTAAPSSRPPCIPAAVLAQRNGEQMAVDADERE</sequence>
<evidence type="ECO:0000256" key="2">
    <source>
        <dbReference type="SAM" id="MobiDB-lite"/>
    </source>
</evidence>
<dbReference type="PROSITE" id="PS51710">
    <property type="entry name" value="G_OBG"/>
    <property type="match status" value="1"/>
</dbReference>